<dbReference type="GO" id="GO:0015934">
    <property type="term" value="C:large ribosomal subunit"/>
    <property type="evidence" value="ECO:0007669"/>
    <property type="project" value="InterPro"/>
</dbReference>
<keyword evidence="2 10" id="KW-0678">Repressor</keyword>
<keyword evidence="6 10" id="KW-0694">RNA-binding</keyword>
<dbReference type="GO" id="GO:0006412">
    <property type="term" value="P:translation"/>
    <property type="evidence" value="ECO:0007669"/>
    <property type="project" value="UniProtKB-UniRule"/>
</dbReference>
<dbReference type="HAMAP" id="MF_01318_B">
    <property type="entry name" value="Ribosomal_uL1_B"/>
    <property type="match status" value="1"/>
</dbReference>
<reference evidence="12 13" key="1">
    <citation type="submission" date="2014-06" db="EMBL/GenBank/DDBJ databases">
        <title>Draft genome sequence of iron oxidizing acidophile Leptospirillum ferriphilum DSM14647.</title>
        <authorList>
            <person name="Cardenas J.P."/>
            <person name="Lazcano M."/>
            <person name="Ossandon F.J."/>
            <person name="Corbett M."/>
            <person name="Holmes D.S."/>
            <person name="Watkin E."/>
        </authorList>
    </citation>
    <scope>NUCLEOTIDE SEQUENCE [LARGE SCALE GENOMIC DNA]</scope>
    <source>
        <strain evidence="12 13">DSM 14647</strain>
    </source>
</reference>
<comment type="subunit">
    <text evidence="10">Part of the 50S ribosomal subunit.</text>
</comment>
<dbReference type="OrthoDB" id="9803740at2"/>
<sequence>MSEGKKIKLAKSRIENRLYSVDEAIALIKEIKFAAFDESVDLAVNLGVDPRHSDQMVRAAVLLPHGIGKKVRVLVFAKGEKEKEALNEKADYVGADDLVARIQEGWLDFDTVIATPDLMGMVGRLGKVLGPRGLMPNPKTGTVTFEIGRAVKEAKQGKVEFKSDKGGVLHFPIGRASFDVPQIRENLMTAFSAIAKAKPQTSKGKYIRQAVISTTMGPGVIIDVNSILKEVG</sequence>
<dbReference type="FunFam" id="3.40.50.790:FF:000001">
    <property type="entry name" value="50S ribosomal protein L1"/>
    <property type="match status" value="1"/>
</dbReference>
<evidence type="ECO:0000256" key="9">
    <source>
        <dbReference type="ARBA" id="ARBA00035241"/>
    </source>
</evidence>
<proteinExistence type="inferred from homology"/>
<evidence type="ECO:0000256" key="8">
    <source>
        <dbReference type="ARBA" id="ARBA00023274"/>
    </source>
</evidence>
<dbReference type="GO" id="GO:0000049">
    <property type="term" value="F:tRNA binding"/>
    <property type="evidence" value="ECO:0007669"/>
    <property type="project" value="UniProtKB-KW"/>
</dbReference>
<dbReference type="CDD" id="cd00403">
    <property type="entry name" value="Ribosomal_L1"/>
    <property type="match status" value="1"/>
</dbReference>
<dbReference type="InterPro" id="IPR005878">
    <property type="entry name" value="Ribosom_uL1_bac-type"/>
</dbReference>
<comment type="similarity">
    <text evidence="1 10 11">Belongs to the universal ribosomal protein uL1 family.</text>
</comment>
<evidence type="ECO:0000256" key="7">
    <source>
        <dbReference type="ARBA" id="ARBA00022980"/>
    </source>
</evidence>
<dbReference type="Gene3D" id="3.40.50.790">
    <property type="match status" value="1"/>
</dbReference>
<comment type="function">
    <text evidence="10">Protein L1 is also a translational repressor protein, it controls the translation of the L11 operon by binding to its mRNA.</text>
</comment>
<protein>
    <recommendedName>
        <fullName evidence="9 10">Large ribosomal subunit protein uL1</fullName>
    </recommendedName>
</protein>
<dbReference type="GO" id="GO:0006417">
    <property type="term" value="P:regulation of translation"/>
    <property type="evidence" value="ECO:0007669"/>
    <property type="project" value="UniProtKB-KW"/>
</dbReference>
<accession>A0A094W7W7</accession>
<evidence type="ECO:0000313" key="12">
    <source>
        <dbReference type="EMBL" id="KGA92545.1"/>
    </source>
</evidence>
<dbReference type="InterPro" id="IPR023674">
    <property type="entry name" value="Ribosomal_uL1-like"/>
</dbReference>
<dbReference type="GO" id="GO:0019843">
    <property type="term" value="F:rRNA binding"/>
    <property type="evidence" value="ECO:0007669"/>
    <property type="project" value="UniProtKB-UniRule"/>
</dbReference>
<dbReference type="Proteomes" id="UP000029452">
    <property type="component" value="Unassembled WGS sequence"/>
</dbReference>
<evidence type="ECO:0000256" key="3">
    <source>
        <dbReference type="ARBA" id="ARBA00022555"/>
    </source>
</evidence>
<dbReference type="SUPFAM" id="SSF56808">
    <property type="entry name" value="Ribosomal protein L1"/>
    <property type="match status" value="1"/>
</dbReference>
<dbReference type="AlphaFoldDB" id="A0A094W7W7"/>
<dbReference type="NCBIfam" id="TIGR01169">
    <property type="entry name" value="rplA_bact"/>
    <property type="match status" value="1"/>
</dbReference>
<dbReference type="Pfam" id="PF00687">
    <property type="entry name" value="Ribosomal_L1"/>
    <property type="match status" value="1"/>
</dbReference>
<evidence type="ECO:0000256" key="6">
    <source>
        <dbReference type="ARBA" id="ARBA00022884"/>
    </source>
</evidence>
<evidence type="ECO:0000256" key="4">
    <source>
        <dbReference type="ARBA" id="ARBA00022730"/>
    </source>
</evidence>
<comment type="function">
    <text evidence="10">Binds directly to 23S rRNA. The L1 stalk is quite mobile in the ribosome, and is involved in E site tRNA release.</text>
</comment>
<dbReference type="InterPro" id="IPR002143">
    <property type="entry name" value="Ribosomal_uL1"/>
</dbReference>
<keyword evidence="8 10" id="KW-0687">Ribonucleoprotein</keyword>
<evidence type="ECO:0000256" key="5">
    <source>
        <dbReference type="ARBA" id="ARBA00022845"/>
    </source>
</evidence>
<keyword evidence="4 10" id="KW-0699">rRNA-binding</keyword>
<dbReference type="PROSITE" id="PS01199">
    <property type="entry name" value="RIBOSOMAL_L1"/>
    <property type="match status" value="1"/>
</dbReference>
<dbReference type="PANTHER" id="PTHR36427">
    <property type="entry name" value="54S RIBOSOMAL PROTEIN L1, MITOCHONDRIAL"/>
    <property type="match status" value="1"/>
</dbReference>
<organism evidence="12 13">
    <name type="scientific">Leptospirillum ferriphilum</name>
    <dbReference type="NCBI Taxonomy" id="178606"/>
    <lineage>
        <taxon>Bacteria</taxon>
        <taxon>Pseudomonadati</taxon>
        <taxon>Nitrospirota</taxon>
        <taxon>Nitrospiria</taxon>
        <taxon>Nitrospirales</taxon>
        <taxon>Nitrospiraceae</taxon>
        <taxon>Leptospirillum</taxon>
    </lineage>
</organism>
<dbReference type="InterPro" id="IPR028364">
    <property type="entry name" value="Ribosomal_uL1/biogenesis"/>
</dbReference>
<evidence type="ECO:0000256" key="2">
    <source>
        <dbReference type="ARBA" id="ARBA00022491"/>
    </source>
</evidence>
<dbReference type="InterPro" id="IPR023673">
    <property type="entry name" value="Ribosomal_uL1_CS"/>
</dbReference>
<keyword evidence="7 10" id="KW-0689">Ribosomal protein</keyword>
<evidence type="ECO:0000256" key="10">
    <source>
        <dbReference type="HAMAP-Rule" id="MF_01318"/>
    </source>
</evidence>
<name>A0A094W7W7_9BACT</name>
<keyword evidence="3 10" id="KW-0820">tRNA-binding</keyword>
<dbReference type="Gene3D" id="3.30.190.20">
    <property type="match status" value="1"/>
</dbReference>
<dbReference type="GO" id="GO:0003735">
    <property type="term" value="F:structural constituent of ribosome"/>
    <property type="evidence" value="ECO:0007669"/>
    <property type="project" value="InterPro"/>
</dbReference>
<dbReference type="InterPro" id="IPR016095">
    <property type="entry name" value="Ribosomal_uL1_3-a/b-sand"/>
</dbReference>
<gene>
    <name evidence="10" type="primary">rplA</name>
    <name evidence="12" type="ORF">LptCag_0823</name>
</gene>
<dbReference type="PIRSF" id="PIRSF002155">
    <property type="entry name" value="Ribosomal_L1"/>
    <property type="match status" value="1"/>
</dbReference>
<dbReference type="RefSeq" id="WP_036084133.1">
    <property type="nucleotide sequence ID" value="NZ_JBPKCJ010000007.1"/>
</dbReference>
<evidence type="ECO:0000256" key="11">
    <source>
        <dbReference type="RuleBase" id="RU000659"/>
    </source>
</evidence>
<dbReference type="EMBL" id="JPGK01000016">
    <property type="protein sequence ID" value="KGA92545.1"/>
    <property type="molecule type" value="Genomic_DNA"/>
</dbReference>
<evidence type="ECO:0000256" key="1">
    <source>
        <dbReference type="ARBA" id="ARBA00010531"/>
    </source>
</evidence>
<dbReference type="PATRIC" id="fig|178606.4.peg.2707"/>
<evidence type="ECO:0000313" key="13">
    <source>
        <dbReference type="Proteomes" id="UP000029452"/>
    </source>
</evidence>
<comment type="caution">
    <text evidence="12">The sequence shown here is derived from an EMBL/GenBank/DDBJ whole genome shotgun (WGS) entry which is preliminary data.</text>
</comment>
<dbReference type="PANTHER" id="PTHR36427:SF3">
    <property type="entry name" value="LARGE RIBOSOMAL SUBUNIT PROTEIN UL1M"/>
    <property type="match status" value="1"/>
</dbReference>
<keyword evidence="5 10" id="KW-0810">Translation regulation</keyword>